<evidence type="ECO:0000313" key="3">
    <source>
        <dbReference type="Proteomes" id="UP000295431"/>
    </source>
</evidence>
<sequence length="172" mass="17962">MVRRFIAPVALASVVVLSAAGCGSEKKEPPEVAWAAKACGVMAQGAPLQVPKLDGADVLKSKASLVKLLESISARMRTLETGLSGLGAPPVDNGQALLSGAMRNLTSTHSTVTTASRQLERAKVDDKKSLRRAVGQIGKAFGRYSSYQGPEQDLRKDPTLNAAFAKAPACTS</sequence>
<feature type="signal peptide" evidence="1">
    <location>
        <begin position="1"/>
        <end position="19"/>
    </location>
</feature>
<dbReference type="OrthoDB" id="4202326at2"/>
<keyword evidence="1" id="KW-0732">Signal</keyword>
<organism evidence="2 3">
    <name type="scientific">Actinomadura bangladeshensis</name>
    <dbReference type="NCBI Taxonomy" id="453573"/>
    <lineage>
        <taxon>Bacteria</taxon>
        <taxon>Bacillati</taxon>
        <taxon>Actinomycetota</taxon>
        <taxon>Actinomycetes</taxon>
        <taxon>Streptosporangiales</taxon>
        <taxon>Thermomonosporaceae</taxon>
        <taxon>Actinomadura</taxon>
    </lineage>
</organism>
<evidence type="ECO:0000256" key="1">
    <source>
        <dbReference type="SAM" id="SignalP"/>
    </source>
</evidence>
<dbReference type="PROSITE" id="PS51257">
    <property type="entry name" value="PROKAR_LIPOPROTEIN"/>
    <property type="match status" value="1"/>
</dbReference>
<feature type="chain" id="PRO_5038883460" evidence="1">
    <location>
        <begin position="20"/>
        <end position="172"/>
    </location>
</feature>
<reference evidence="2 3" key="1">
    <citation type="submission" date="2019-03" db="EMBL/GenBank/DDBJ databases">
        <title>Draft genome sequences of novel Actinobacteria.</title>
        <authorList>
            <person name="Sahin N."/>
            <person name="Ay H."/>
            <person name="Saygin H."/>
        </authorList>
    </citation>
    <scope>NUCLEOTIDE SEQUENCE [LARGE SCALE GENOMIC DNA]</scope>
    <source>
        <strain evidence="2 3">DSM 45347</strain>
    </source>
</reference>
<evidence type="ECO:0000313" key="2">
    <source>
        <dbReference type="EMBL" id="TDC07496.1"/>
    </source>
</evidence>
<protein>
    <submittedName>
        <fullName evidence="2">Uncharacterized protein</fullName>
    </submittedName>
</protein>
<dbReference type="EMBL" id="SMJW01000240">
    <property type="protein sequence ID" value="TDC07496.1"/>
    <property type="molecule type" value="Genomic_DNA"/>
</dbReference>
<gene>
    <name evidence="2" type="ORF">E1284_32290</name>
</gene>
<dbReference type="AlphaFoldDB" id="A0A4V2XKR0"/>
<keyword evidence="3" id="KW-1185">Reference proteome</keyword>
<dbReference type="RefSeq" id="WP_131943949.1">
    <property type="nucleotide sequence ID" value="NZ_BAAAMX010000068.1"/>
</dbReference>
<name>A0A4V2XKR0_9ACTN</name>
<proteinExistence type="predicted"/>
<comment type="caution">
    <text evidence="2">The sequence shown here is derived from an EMBL/GenBank/DDBJ whole genome shotgun (WGS) entry which is preliminary data.</text>
</comment>
<accession>A0A4V2XKR0</accession>
<dbReference type="Proteomes" id="UP000295431">
    <property type="component" value="Unassembled WGS sequence"/>
</dbReference>